<dbReference type="EMBL" id="CM042058">
    <property type="protein sequence ID" value="KAI3685442.1"/>
    <property type="molecule type" value="Genomic_DNA"/>
</dbReference>
<reference evidence="1 2" key="2">
    <citation type="journal article" date="2022" name="Mol. Ecol. Resour.">
        <title>The genomes of chicory, endive, great burdock and yacon provide insights into Asteraceae paleo-polyploidization history and plant inulin production.</title>
        <authorList>
            <person name="Fan W."/>
            <person name="Wang S."/>
            <person name="Wang H."/>
            <person name="Wang A."/>
            <person name="Jiang F."/>
            <person name="Liu H."/>
            <person name="Zhao H."/>
            <person name="Xu D."/>
            <person name="Zhang Y."/>
        </authorList>
    </citation>
    <scope>NUCLEOTIDE SEQUENCE [LARGE SCALE GENOMIC DNA]</scope>
    <source>
        <strain evidence="2">cv. Niubang</strain>
    </source>
</reference>
<protein>
    <submittedName>
        <fullName evidence="1">Uncharacterized protein</fullName>
    </submittedName>
</protein>
<organism evidence="1 2">
    <name type="scientific">Arctium lappa</name>
    <name type="common">Greater burdock</name>
    <name type="synonym">Lappa major</name>
    <dbReference type="NCBI Taxonomy" id="4217"/>
    <lineage>
        <taxon>Eukaryota</taxon>
        <taxon>Viridiplantae</taxon>
        <taxon>Streptophyta</taxon>
        <taxon>Embryophyta</taxon>
        <taxon>Tracheophyta</taxon>
        <taxon>Spermatophyta</taxon>
        <taxon>Magnoliopsida</taxon>
        <taxon>eudicotyledons</taxon>
        <taxon>Gunneridae</taxon>
        <taxon>Pentapetalae</taxon>
        <taxon>asterids</taxon>
        <taxon>campanulids</taxon>
        <taxon>Asterales</taxon>
        <taxon>Asteraceae</taxon>
        <taxon>Carduoideae</taxon>
        <taxon>Cardueae</taxon>
        <taxon>Arctiinae</taxon>
        <taxon>Arctium</taxon>
    </lineage>
</organism>
<reference evidence="2" key="1">
    <citation type="journal article" date="2022" name="Mol. Ecol. Resour.">
        <title>The genomes of chicory, endive, great burdock and yacon provide insights into Asteraceae palaeo-polyploidization history and plant inulin production.</title>
        <authorList>
            <person name="Fan W."/>
            <person name="Wang S."/>
            <person name="Wang H."/>
            <person name="Wang A."/>
            <person name="Jiang F."/>
            <person name="Liu H."/>
            <person name="Zhao H."/>
            <person name="Xu D."/>
            <person name="Zhang Y."/>
        </authorList>
    </citation>
    <scope>NUCLEOTIDE SEQUENCE [LARGE SCALE GENOMIC DNA]</scope>
    <source>
        <strain evidence="2">cv. Niubang</strain>
    </source>
</reference>
<gene>
    <name evidence="1" type="ORF">L6452_34684</name>
</gene>
<evidence type="ECO:0000313" key="1">
    <source>
        <dbReference type="EMBL" id="KAI3685442.1"/>
    </source>
</evidence>
<proteinExistence type="predicted"/>
<comment type="caution">
    <text evidence="1">The sequence shown here is derived from an EMBL/GenBank/DDBJ whole genome shotgun (WGS) entry which is preliminary data.</text>
</comment>
<name>A0ACB8YIW1_ARCLA</name>
<dbReference type="Proteomes" id="UP001055879">
    <property type="component" value="Linkage Group LG12"/>
</dbReference>
<keyword evidence="2" id="KW-1185">Reference proteome</keyword>
<accession>A0ACB8YIW1</accession>
<sequence length="113" mass="12511">MLSNGSMSTTGFQFTLENPPNPITGVPLNQLHFTGNYLNQTMMHNVRLPPPSPRPTFFPPPLAGGYVVPSTIVTIHPAPVIPTTIPFRTWRLASTMPSPPCFATFRLQWVSQH</sequence>
<evidence type="ECO:0000313" key="2">
    <source>
        <dbReference type="Proteomes" id="UP001055879"/>
    </source>
</evidence>